<feature type="region of interest" description="Disordered" evidence="1">
    <location>
        <begin position="1"/>
        <end position="35"/>
    </location>
</feature>
<keyword evidence="2" id="KW-0472">Membrane</keyword>
<reference evidence="4 5" key="1">
    <citation type="submission" date="2019-03" db="EMBL/GenBank/DDBJ databases">
        <title>Arthrobacter sp. nov., an bacterium isolated from biocrust in Mu Us Desert.</title>
        <authorList>
            <person name="Lixiong L."/>
        </authorList>
    </citation>
    <scope>NUCLEOTIDE SEQUENCE [LARGE SCALE GENOMIC DNA]</scope>
    <source>
        <strain evidence="4 5">SLN-3</strain>
    </source>
</reference>
<protein>
    <submittedName>
        <fullName evidence="4">LysM peptidoglycan-binding domain-containing protein</fullName>
    </submittedName>
</protein>
<accession>A0A4R5U0J3</accession>
<name>A0A4R5U0J3_9MICC</name>
<feature type="transmembrane region" description="Helical" evidence="2">
    <location>
        <begin position="46"/>
        <end position="65"/>
    </location>
</feature>
<dbReference type="Pfam" id="PF01476">
    <property type="entry name" value="LysM"/>
    <property type="match status" value="1"/>
</dbReference>
<evidence type="ECO:0000259" key="3">
    <source>
        <dbReference type="PROSITE" id="PS51782"/>
    </source>
</evidence>
<comment type="caution">
    <text evidence="4">The sequence shown here is derived from an EMBL/GenBank/DDBJ whole genome shotgun (WGS) entry which is preliminary data.</text>
</comment>
<dbReference type="AlphaFoldDB" id="A0A4R5U0J3"/>
<organism evidence="4 5">
    <name type="scientific">Arthrobacter crusticola</name>
    <dbReference type="NCBI Taxonomy" id="2547960"/>
    <lineage>
        <taxon>Bacteria</taxon>
        <taxon>Bacillati</taxon>
        <taxon>Actinomycetota</taxon>
        <taxon>Actinomycetes</taxon>
        <taxon>Micrococcales</taxon>
        <taxon>Micrococcaceae</taxon>
        <taxon>Arthrobacter</taxon>
    </lineage>
</organism>
<keyword evidence="5" id="KW-1185">Reference proteome</keyword>
<sequence>MPGPLSATAGSAVAGGLRSSGPKGSRLPSQRDADLPPLRLTRRGRVLLVGVPLVLLVAALVFLAASTTAPARAGGDAVGPTETLDVNVAPGETLWSLAGEFAPERDPREVVSEIVELNGLGSSTVQAGQVVAIPVSR</sequence>
<dbReference type="SMART" id="SM00257">
    <property type="entry name" value="LysM"/>
    <property type="match status" value="1"/>
</dbReference>
<dbReference type="PROSITE" id="PS51782">
    <property type="entry name" value="LYSM"/>
    <property type="match status" value="1"/>
</dbReference>
<dbReference type="Gene3D" id="3.10.350.10">
    <property type="entry name" value="LysM domain"/>
    <property type="match status" value="1"/>
</dbReference>
<feature type="domain" description="LysM" evidence="3">
    <location>
        <begin position="84"/>
        <end position="133"/>
    </location>
</feature>
<evidence type="ECO:0000256" key="1">
    <source>
        <dbReference type="SAM" id="MobiDB-lite"/>
    </source>
</evidence>
<keyword evidence="2" id="KW-1133">Transmembrane helix</keyword>
<keyword evidence="2" id="KW-0812">Transmembrane</keyword>
<dbReference type="OrthoDB" id="5084290at2"/>
<dbReference type="EMBL" id="SMTK01000002">
    <property type="protein sequence ID" value="TDK27097.1"/>
    <property type="molecule type" value="Genomic_DNA"/>
</dbReference>
<gene>
    <name evidence="4" type="ORF">E2F48_07520</name>
</gene>
<dbReference type="InterPro" id="IPR036779">
    <property type="entry name" value="LysM_dom_sf"/>
</dbReference>
<dbReference type="CDD" id="cd00118">
    <property type="entry name" value="LysM"/>
    <property type="match status" value="1"/>
</dbReference>
<evidence type="ECO:0000313" key="5">
    <source>
        <dbReference type="Proteomes" id="UP000295411"/>
    </source>
</evidence>
<evidence type="ECO:0000256" key="2">
    <source>
        <dbReference type="SAM" id="Phobius"/>
    </source>
</evidence>
<dbReference type="InterPro" id="IPR018392">
    <property type="entry name" value="LysM"/>
</dbReference>
<evidence type="ECO:0000313" key="4">
    <source>
        <dbReference type="EMBL" id="TDK27097.1"/>
    </source>
</evidence>
<proteinExistence type="predicted"/>
<dbReference type="Proteomes" id="UP000295411">
    <property type="component" value="Unassembled WGS sequence"/>
</dbReference>